<evidence type="ECO:0000313" key="12">
    <source>
        <dbReference type="EMBL" id="AKP50347.1"/>
    </source>
</evidence>
<dbReference type="Proteomes" id="UP000036520">
    <property type="component" value="Chromosome"/>
</dbReference>
<evidence type="ECO:0000256" key="8">
    <source>
        <dbReference type="NCBIfam" id="TIGR00038"/>
    </source>
</evidence>
<dbReference type="CDD" id="cd04470">
    <property type="entry name" value="S1_EF-P_repeat_1"/>
    <property type="match status" value="1"/>
</dbReference>
<dbReference type="SMART" id="SM01185">
    <property type="entry name" value="EFP"/>
    <property type="match status" value="1"/>
</dbReference>
<keyword evidence="5 7" id="KW-0251">Elongation factor</keyword>
<dbReference type="FunFam" id="2.30.30.30:FF:000003">
    <property type="entry name" value="Elongation factor P"/>
    <property type="match status" value="1"/>
</dbReference>
<dbReference type="SMART" id="SM00841">
    <property type="entry name" value="Elong-fact-P_C"/>
    <property type="match status" value="1"/>
</dbReference>
<dbReference type="InterPro" id="IPR011768">
    <property type="entry name" value="Transl_elongation_fac_P"/>
</dbReference>
<comment type="subcellular location">
    <subcellularLocation>
        <location evidence="1 7">Cytoplasm</location>
    </subcellularLocation>
</comment>
<dbReference type="PANTHER" id="PTHR30053:SF12">
    <property type="entry name" value="ELONGATION FACTOR P (EF-P) FAMILY PROTEIN"/>
    <property type="match status" value="1"/>
</dbReference>
<dbReference type="CDD" id="cd05794">
    <property type="entry name" value="S1_EF-P_repeat_2"/>
    <property type="match status" value="1"/>
</dbReference>
<evidence type="ECO:0000259" key="10">
    <source>
        <dbReference type="SMART" id="SM00841"/>
    </source>
</evidence>
<comment type="pathway">
    <text evidence="2 7">Protein biosynthesis; polypeptide chain elongation.</text>
</comment>
<dbReference type="InterPro" id="IPR015365">
    <property type="entry name" value="Elong-fact-P_C"/>
</dbReference>
<dbReference type="InterPro" id="IPR020599">
    <property type="entry name" value="Transl_elong_fac_P/YeiP"/>
</dbReference>
<dbReference type="KEGG" id="camu:CA2015_0889"/>
<dbReference type="GO" id="GO:0005829">
    <property type="term" value="C:cytosol"/>
    <property type="evidence" value="ECO:0007669"/>
    <property type="project" value="UniProtKB-ARBA"/>
</dbReference>
<dbReference type="InterPro" id="IPR012340">
    <property type="entry name" value="NA-bd_OB-fold"/>
</dbReference>
<dbReference type="NCBIfam" id="TIGR00038">
    <property type="entry name" value="efp"/>
    <property type="match status" value="1"/>
</dbReference>
<feature type="domain" description="Translation elongation factor P/YeiP central" evidence="11">
    <location>
        <begin position="67"/>
        <end position="122"/>
    </location>
</feature>
<evidence type="ECO:0000313" key="13">
    <source>
        <dbReference type="Proteomes" id="UP000036520"/>
    </source>
</evidence>
<comment type="function">
    <text evidence="7">Involved in peptide bond synthesis. Stimulates efficient translation and peptide-bond synthesis on native or reconstituted 70S ribosomes in vitro. Probably functions indirectly by altering the affinity of the ribosome for aminoacyl-tRNA, thus increasing their reactivity as acceptors for peptidyl transferase.</text>
</comment>
<dbReference type="InterPro" id="IPR014722">
    <property type="entry name" value="Rib_uL2_dom2"/>
</dbReference>
<dbReference type="RefSeq" id="WP_048640799.1">
    <property type="nucleotide sequence ID" value="NZ_CAXBGM010000027.1"/>
</dbReference>
<evidence type="ECO:0000256" key="5">
    <source>
        <dbReference type="ARBA" id="ARBA00022768"/>
    </source>
</evidence>
<dbReference type="SUPFAM" id="SSF50249">
    <property type="entry name" value="Nucleic acid-binding proteins"/>
    <property type="match status" value="2"/>
</dbReference>
<reference evidence="12 13" key="1">
    <citation type="submission" date="2015-07" db="EMBL/GenBank/DDBJ databases">
        <authorList>
            <person name="Kim K.M."/>
        </authorList>
    </citation>
    <scope>NUCLEOTIDE SEQUENCE [LARGE SCALE GENOMIC DNA]</scope>
    <source>
        <strain evidence="12 13">KCTC 12363</strain>
    </source>
</reference>
<dbReference type="PANTHER" id="PTHR30053">
    <property type="entry name" value="ELONGATION FACTOR P"/>
    <property type="match status" value="1"/>
</dbReference>
<comment type="similarity">
    <text evidence="3 7 9">Belongs to the elongation factor P family.</text>
</comment>
<dbReference type="STRING" id="320787.CA2015_0889"/>
<keyword evidence="4 7" id="KW-0963">Cytoplasm</keyword>
<evidence type="ECO:0000256" key="3">
    <source>
        <dbReference type="ARBA" id="ARBA00009479"/>
    </source>
</evidence>
<dbReference type="Pfam" id="PF01132">
    <property type="entry name" value="EFP"/>
    <property type="match status" value="1"/>
</dbReference>
<dbReference type="GO" id="GO:0043043">
    <property type="term" value="P:peptide biosynthetic process"/>
    <property type="evidence" value="ECO:0007669"/>
    <property type="project" value="InterPro"/>
</dbReference>
<dbReference type="InterPro" id="IPR008991">
    <property type="entry name" value="Translation_prot_SH3-like_sf"/>
</dbReference>
<evidence type="ECO:0000256" key="4">
    <source>
        <dbReference type="ARBA" id="ARBA00022490"/>
    </source>
</evidence>
<dbReference type="InterPro" id="IPR001059">
    <property type="entry name" value="Transl_elong_P/YeiP_cen"/>
</dbReference>
<evidence type="ECO:0000256" key="2">
    <source>
        <dbReference type="ARBA" id="ARBA00004815"/>
    </source>
</evidence>
<evidence type="ECO:0000256" key="7">
    <source>
        <dbReference type="HAMAP-Rule" id="MF_00141"/>
    </source>
</evidence>
<dbReference type="SUPFAM" id="SSF50104">
    <property type="entry name" value="Translation proteins SH3-like domain"/>
    <property type="match status" value="1"/>
</dbReference>
<evidence type="ECO:0000256" key="9">
    <source>
        <dbReference type="RuleBase" id="RU004389"/>
    </source>
</evidence>
<dbReference type="PROSITE" id="PS01275">
    <property type="entry name" value="EFP"/>
    <property type="match status" value="1"/>
</dbReference>
<dbReference type="HAMAP" id="MF_00141">
    <property type="entry name" value="EF_P"/>
    <property type="match status" value="1"/>
</dbReference>
<dbReference type="EMBL" id="CP012040">
    <property type="protein sequence ID" value="AKP50347.1"/>
    <property type="molecule type" value="Genomic_DNA"/>
</dbReference>
<dbReference type="UniPathway" id="UPA00345"/>
<dbReference type="InterPro" id="IPR013852">
    <property type="entry name" value="Transl_elong_P/YeiP_CS"/>
</dbReference>
<dbReference type="AlphaFoldDB" id="A0A0H4PQ01"/>
<evidence type="ECO:0000259" key="11">
    <source>
        <dbReference type="SMART" id="SM01185"/>
    </source>
</evidence>
<gene>
    <name evidence="7" type="primary">efp</name>
    <name evidence="12" type="ORF">CA2015_0889</name>
</gene>
<keyword evidence="6 7" id="KW-0648">Protein biosynthesis</keyword>
<evidence type="ECO:0000256" key="1">
    <source>
        <dbReference type="ARBA" id="ARBA00004496"/>
    </source>
</evidence>
<name>A0A0H4PQ01_9BACT</name>
<dbReference type="GO" id="GO:0003746">
    <property type="term" value="F:translation elongation factor activity"/>
    <property type="evidence" value="ECO:0007669"/>
    <property type="project" value="UniProtKB-UniRule"/>
</dbReference>
<organism evidence="12 13">
    <name type="scientific">Cyclobacterium amurskyense</name>
    <dbReference type="NCBI Taxonomy" id="320787"/>
    <lineage>
        <taxon>Bacteria</taxon>
        <taxon>Pseudomonadati</taxon>
        <taxon>Bacteroidota</taxon>
        <taxon>Cytophagia</taxon>
        <taxon>Cytophagales</taxon>
        <taxon>Cyclobacteriaceae</taxon>
        <taxon>Cyclobacterium</taxon>
    </lineage>
</organism>
<dbReference type="PATRIC" id="fig|320787.5.peg.989"/>
<accession>A0A0H4PQ01</accession>
<protein>
    <recommendedName>
        <fullName evidence="7 8">Elongation factor P</fullName>
        <shortName evidence="7">EF-P</shortName>
    </recommendedName>
</protein>
<proteinExistence type="inferred from homology"/>
<dbReference type="OrthoDB" id="9801844at2"/>
<dbReference type="InterPro" id="IPR013185">
    <property type="entry name" value="Transl_elong_KOW-like"/>
</dbReference>
<dbReference type="NCBIfam" id="NF001810">
    <property type="entry name" value="PRK00529.1"/>
    <property type="match status" value="1"/>
</dbReference>
<dbReference type="PIRSF" id="PIRSF005901">
    <property type="entry name" value="EF-P"/>
    <property type="match status" value="1"/>
</dbReference>
<keyword evidence="13" id="KW-1185">Reference proteome</keyword>
<dbReference type="Gene3D" id="2.30.30.30">
    <property type="match status" value="1"/>
</dbReference>
<dbReference type="FunFam" id="2.40.50.140:FF:000009">
    <property type="entry name" value="Elongation factor P"/>
    <property type="match status" value="1"/>
</dbReference>
<dbReference type="FunFam" id="2.40.50.140:FF:000004">
    <property type="entry name" value="Elongation factor P"/>
    <property type="match status" value="1"/>
</dbReference>
<dbReference type="Pfam" id="PF09285">
    <property type="entry name" value="Elong-fact-P_C"/>
    <property type="match status" value="1"/>
</dbReference>
<dbReference type="Pfam" id="PF08207">
    <property type="entry name" value="EFP_N"/>
    <property type="match status" value="1"/>
</dbReference>
<feature type="domain" description="Elongation factor P C-terminal" evidence="10">
    <location>
        <begin position="130"/>
        <end position="185"/>
    </location>
</feature>
<dbReference type="Gene3D" id="2.40.50.140">
    <property type="entry name" value="Nucleic acid-binding proteins"/>
    <property type="match status" value="2"/>
</dbReference>
<sequence>MASTADFKNGLCLVFNHDIMTIVEFQHVKPGKGPAFVRTKLKSLTSGKVLDKTFNSGEKVTTARVEKRPHQYIYNDDMGYHFMDTETFEQIPIEEKLIERPELLKEGQMVDILIHDETETPLGVELPAFVELMVTYTEPGIKGDTATNTLKPATLETGAVVMVPLFVDQDIMIKVDTRDGSYSERVK</sequence>
<evidence type="ECO:0000256" key="6">
    <source>
        <dbReference type="ARBA" id="ARBA00022917"/>
    </source>
</evidence>